<keyword evidence="4" id="KW-0804">Transcription</keyword>
<dbReference type="InterPro" id="IPR036388">
    <property type="entry name" value="WH-like_DNA-bd_sf"/>
</dbReference>
<gene>
    <name evidence="6" type="ORF">C7H85_09960</name>
</gene>
<evidence type="ECO:0000313" key="7">
    <source>
        <dbReference type="Proteomes" id="UP000240243"/>
    </source>
</evidence>
<evidence type="ECO:0000259" key="5">
    <source>
        <dbReference type="PROSITE" id="PS50931"/>
    </source>
</evidence>
<evidence type="ECO:0000256" key="4">
    <source>
        <dbReference type="ARBA" id="ARBA00023163"/>
    </source>
</evidence>
<sequence length="294" mass="32427">MWRAFIAIAEQGSAMKAAQKLNKSQSALCHSIKKMESLLGHSLFIVEGRKSTLTDLGHSLLPRAQSLHNNATQIEALASTYQGTLMTEINVAVDVLLPFDFIRDVFERFYQAYPTVSIRVFETALSGAGQLMESGSVSLAIASRLPKETVLEPLVEIELLCVCAPSFPLATETQVFQPELKRYRQVVIRDSGNQNLDSGWLGSHQRLTVSSLTAALESVEQGLGFGWLPMRSIAGKMERGDLLPVDLTKGKRRVVRLQLGMSADQAHVGEVNTLFDLFNQRKVMLDQPAEVELA</sequence>
<dbReference type="GO" id="GO:0000976">
    <property type="term" value="F:transcription cis-regulatory region binding"/>
    <property type="evidence" value="ECO:0007669"/>
    <property type="project" value="TreeGrafter"/>
</dbReference>
<keyword evidence="2" id="KW-0805">Transcription regulation</keyword>
<dbReference type="GO" id="GO:0003700">
    <property type="term" value="F:DNA-binding transcription factor activity"/>
    <property type="evidence" value="ECO:0007669"/>
    <property type="project" value="InterPro"/>
</dbReference>
<dbReference type="Proteomes" id="UP000240243">
    <property type="component" value="Unassembled WGS sequence"/>
</dbReference>
<feature type="domain" description="HTH lysR-type" evidence="5">
    <location>
        <begin position="1"/>
        <end position="54"/>
    </location>
</feature>
<dbReference type="SUPFAM" id="SSF46785">
    <property type="entry name" value="Winged helix' DNA-binding domain"/>
    <property type="match status" value="1"/>
</dbReference>
<dbReference type="InterPro" id="IPR000847">
    <property type="entry name" value="LysR_HTH_N"/>
</dbReference>
<dbReference type="PROSITE" id="PS50931">
    <property type="entry name" value="HTH_LYSR"/>
    <property type="match status" value="1"/>
</dbReference>
<protein>
    <submittedName>
        <fullName evidence="6">LysR family transcriptional regulator</fullName>
    </submittedName>
</protein>
<dbReference type="OrthoDB" id="155872at2"/>
<keyword evidence="7" id="KW-1185">Reference proteome</keyword>
<keyword evidence="3" id="KW-0238">DNA-binding</keyword>
<comment type="caution">
    <text evidence="6">The sequence shown here is derived from an EMBL/GenBank/DDBJ whole genome shotgun (WGS) entry which is preliminary data.</text>
</comment>
<comment type="similarity">
    <text evidence="1">Belongs to the LysR transcriptional regulatory family.</text>
</comment>
<dbReference type="Pfam" id="PF00126">
    <property type="entry name" value="HTH_1"/>
    <property type="match status" value="1"/>
</dbReference>
<proteinExistence type="inferred from homology"/>
<dbReference type="PANTHER" id="PTHR30126:SF91">
    <property type="entry name" value="LYSR FAMILY TRANSCRIPTIONAL REGULATOR"/>
    <property type="match status" value="1"/>
</dbReference>
<evidence type="ECO:0000256" key="1">
    <source>
        <dbReference type="ARBA" id="ARBA00009437"/>
    </source>
</evidence>
<evidence type="ECO:0000256" key="3">
    <source>
        <dbReference type="ARBA" id="ARBA00023125"/>
    </source>
</evidence>
<dbReference type="PANTHER" id="PTHR30126">
    <property type="entry name" value="HTH-TYPE TRANSCRIPTIONAL REGULATOR"/>
    <property type="match status" value="1"/>
</dbReference>
<dbReference type="InterPro" id="IPR005119">
    <property type="entry name" value="LysR_subst-bd"/>
</dbReference>
<evidence type="ECO:0000313" key="6">
    <source>
        <dbReference type="EMBL" id="PSJ45811.1"/>
    </source>
</evidence>
<dbReference type="AlphaFoldDB" id="A0A2P7R6G9"/>
<dbReference type="Pfam" id="PF03466">
    <property type="entry name" value="LysR_substrate"/>
    <property type="match status" value="1"/>
</dbReference>
<name>A0A2P7R6G9_9GAMM</name>
<organism evidence="6 7">
    <name type="scientific">Zobellella endophytica</name>
    <dbReference type="NCBI Taxonomy" id="2116700"/>
    <lineage>
        <taxon>Bacteria</taxon>
        <taxon>Pseudomonadati</taxon>
        <taxon>Pseudomonadota</taxon>
        <taxon>Gammaproteobacteria</taxon>
        <taxon>Aeromonadales</taxon>
        <taxon>Aeromonadaceae</taxon>
        <taxon>Zobellella</taxon>
    </lineage>
</organism>
<reference evidence="6 7" key="1">
    <citation type="submission" date="2018-03" db="EMBL/GenBank/DDBJ databases">
        <title>The draft genome of Zobellella sp. 59N8.</title>
        <authorList>
            <person name="Liu L."/>
            <person name="Li L."/>
            <person name="Zhang X."/>
            <person name="Liang L."/>
            <person name="Wang T."/>
        </authorList>
    </citation>
    <scope>NUCLEOTIDE SEQUENCE [LARGE SCALE GENOMIC DNA]</scope>
    <source>
        <strain evidence="6 7">59N8</strain>
    </source>
</reference>
<dbReference type="InterPro" id="IPR036390">
    <property type="entry name" value="WH_DNA-bd_sf"/>
</dbReference>
<dbReference type="SUPFAM" id="SSF53850">
    <property type="entry name" value="Periplasmic binding protein-like II"/>
    <property type="match status" value="1"/>
</dbReference>
<dbReference type="Gene3D" id="1.10.10.10">
    <property type="entry name" value="Winged helix-like DNA-binding domain superfamily/Winged helix DNA-binding domain"/>
    <property type="match status" value="1"/>
</dbReference>
<dbReference type="EMBL" id="PXYG01000003">
    <property type="protein sequence ID" value="PSJ45811.1"/>
    <property type="molecule type" value="Genomic_DNA"/>
</dbReference>
<dbReference type="Gene3D" id="3.40.190.290">
    <property type="match status" value="1"/>
</dbReference>
<evidence type="ECO:0000256" key="2">
    <source>
        <dbReference type="ARBA" id="ARBA00023015"/>
    </source>
</evidence>
<accession>A0A2P7R6G9</accession>